<evidence type="ECO:0000256" key="4">
    <source>
        <dbReference type="ARBA" id="ARBA00023163"/>
    </source>
</evidence>
<dbReference type="Gene3D" id="4.10.240.10">
    <property type="entry name" value="Zn(2)-C6 fungal-type DNA-binding domain"/>
    <property type="match status" value="1"/>
</dbReference>
<dbReference type="InterPro" id="IPR001138">
    <property type="entry name" value="Zn2Cys6_DnaBD"/>
</dbReference>
<dbReference type="GeneID" id="81598730"/>
<dbReference type="InterPro" id="IPR050613">
    <property type="entry name" value="Sec_Metabolite_Reg"/>
</dbReference>
<dbReference type="CDD" id="cd00067">
    <property type="entry name" value="GAL4"/>
    <property type="match status" value="1"/>
</dbReference>
<dbReference type="InterPro" id="IPR036864">
    <property type="entry name" value="Zn2-C6_fun-type_DNA-bd_sf"/>
</dbReference>
<reference evidence="8" key="2">
    <citation type="journal article" date="2023" name="IMA Fungus">
        <title>Comparative genomic study of the Penicillium genus elucidates a diverse pangenome and 15 lateral gene transfer events.</title>
        <authorList>
            <person name="Petersen C."/>
            <person name="Sorensen T."/>
            <person name="Nielsen M.R."/>
            <person name="Sondergaard T.E."/>
            <person name="Sorensen J.L."/>
            <person name="Fitzpatrick D.A."/>
            <person name="Frisvad J.C."/>
            <person name="Nielsen K.L."/>
        </authorList>
    </citation>
    <scope>NUCLEOTIDE SEQUENCE</scope>
    <source>
        <strain evidence="8">IBT 16125</strain>
    </source>
</reference>
<dbReference type="RefSeq" id="XP_056767105.1">
    <property type="nucleotide sequence ID" value="XM_056908487.1"/>
</dbReference>
<evidence type="ECO:0000259" key="7">
    <source>
        <dbReference type="PROSITE" id="PS50048"/>
    </source>
</evidence>
<evidence type="ECO:0000256" key="5">
    <source>
        <dbReference type="ARBA" id="ARBA00023242"/>
    </source>
</evidence>
<feature type="compositionally biased region" description="Polar residues" evidence="6">
    <location>
        <begin position="619"/>
        <end position="635"/>
    </location>
</feature>
<dbReference type="GO" id="GO:0008270">
    <property type="term" value="F:zinc ion binding"/>
    <property type="evidence" value="ECO:0007669"/>
    <property type="project" value="InterPro"/>
</dbReference>
<evidence type="ECO:0000313" key="9">
    <source>
        <dbReference type="Proteomes" id="UP001213681"/>
    </source>
</evidence>
<keyword evidence="9" id="KW-1185">Reference proteome</keyword>
<dbReference type="SMART" id="SM00066">
    <property type="entry name" value="GAL4"/>
    <property type="match status" value="1"/>
</dbReference>
<dbReference type="PROSITE" id="PS50048">
    <property type="entry name" value="ZN2_CY6_FUNGAL_2"/>
    <property type="match status" value="1"/>
</dbReference>
<evidence type="ECO:0000256" key="2">
    <source>
        <dbReference type="ARBA" id="ARBA00023015"/>
    </source>
</evidence>
<dbReference type="AlphaFoldDB" id="A0AAD6G4G1"/>
<feature type="region of interest" description="Disordered" evidence="6">
    <location>
        <begin position="1"/>
        <end position="28"/>
    </location>
</feature>
<evidence type="ECO:0000256" key="3">
    <source>
        <dbReference type="ARBA" id="ARBA00023125"/>
    </source>
</evidence>
<keyword evidence="2" id="KW-0805">Transcription regulation</keyword>
<dbReference type="CDD" id="cd12148">
    <property type="entry name" value="fungal_TF_MHR"/>
    <property type="match status" value="1"/>
</dbReference>
<comment type="subcellular location">
    <subcellularLocation>
        <location evidence="1">Nucleus</location>
    </subcellularLocation>
</comment>
<feature type="region of interest" description="Disordered" evidence="6">
    <location>
        <begin position="74"/>
        <end position="98"/>
    </location>
</feature>
<accession>A0AAD6G4G1</accession>
<keyword evidence="4" id="KW-0804">Transcription</keyword>
<feature type="compositionally biased region" description="Polar residues" evidence="6">
    <location>
        <begin position="7"/>
        <end position="16"/>
    </location>
</feature>
<evidence type="ECO:0000256" key="6">
    <source>
        <dbReference type="SAM" id="MobiDB-lite"/>
    </source>
</evidence>
<gene>
    <name evidence="8" type="ORF">N7458_005105</name>
</gene>
<evidence type="ECO:0000313" key="8">
    <source>
        <dbReference type="EMBL" id="KAJ5454149.1"/>
    </source>
</evidence>
<name>A0AAD6G4G1_9EURO</name>
<keyword evidence="3" id="KW-0238">DNA-binding</keyword>
<dbReference type="GO" id="GO:0000981">
    <property type="term" value="F:DNA-binding transcription factor activity, RNA polymerase II-specific"/>
    <property type="evidence" value="ECO:0007669"/>
    <property type="project" value="InterPro"/>
</dbReference>
<protein>
    <recommendedName>
        <fullName evidence="7">Zn(2)-C6 fungal-type domain-containing protein</fullName>
    </recommendedName>
</protein>
<dbReference type="PANTHER" id="PTHR31001:SF90">
    <property type="entry name" value="CENTROMERE DNA-BINDING PROTEIN COMPLEX CBF3 SUBUNIT B"/>
    <property type="match status" value="1"/>
</dbReference>
<dbReference type="SUPFAM" id="SSF57701">
    <property type="entry name" value="Zn2/Cys6 DNA-binding domain"/>
    <property type="match status" value="1"/>
</dbReference>
<feature type="compositionally biased region" description="Polar residues" evidence="6">
    <location>
        <begin position="78"/>
        <end position="88"/>
    </location>
</feature>
<dbReference type="PANTHER" id="PTHR31001">
    <property type="entry name" value="UNCHARACTERIZED TRANSCRIPTIONAL REGULATORY PROTEIN"/>
    <property type="match status" value="1"/>
</dbReference>
<comment type="caution">
    <text evidence="8">The sequence shown here is derived from an EMBL/GenBank/DDBJ whole genome shotgun (WGS) entry which is preliminary data.</text>
</comment>
<dbReference type="Proteomes" id="UP001213681">
    <property type="component" value="Unassembled WGS sequence"/>
</dbReference>
<dbReference type="EMBL" id="JAPVEA010000005">
    <property type="protein sequence ID" value="KAJ5454149.1"/>
    <property type="molecule type" value="Genomic_DNA"/>
</dbReference>
<feature type="domain" description="Zn(2)-C6 fungal-type" evidence="7">
    <location>
        <begin position="23"/>
        <end position="52"/>
    </location>
</feature>
<reference evidence="8" key="1">
    <citation type="submission" date="2022-12" db="EMBL/GenBank/DDBJ databases">
        <authorList>
            <person name="Petersen C."/>
        </authorList>
    </citation>
    <scope>NUCLEOTIDE SEQUENCE</scope>
    <source>
        <strain evidence="8">IBT 16125</strain>
    </source>
</reference>
<dbReference type="GO" id="GO:0003677">
    <property type="term" value="F:DNA binding"/>
    <property type="evidence" value="ECO:0007669"/>
    <property type="project" value="UniProtKB-KW"/>
</dbReference>
<feature type="region of interest" description="Disordered" evidence="6">
    <location>
        <begin position="607"/>
        <end position="651"/>
    </location>
</feature>
<evidence type="ECO:0000256" key="1">
    <source>
        <dbReference type="ARBA" id="ARBA00004123"/>
    </source>
</evidence>
<proteinExistence type="predicted"/>
<dbReference type="Pfam" id="PF00172">
    <property type="entry name" value="Zn_clus"/>
    <property type="match status" value="1"/>
</dbReference>
<organism evidence="8 9">
    <name type="scientific">Penicillium daleae</name>
    <dbReference type="NCBI Taxonomy" id="63821"/>
    <lineage>
        <taxon>Eukaryota</taxon>
        <taxon>Fungi</taxon>
        <taxon>Dikarya</taxon>
        <taxon>Ascomycota</taxon>
        <taxon>Pezizomycotina</taxon>
        <taxon>Eurotiomycetes</taxon>
        <taxon>Eurotiomycetidae</taxon>
        <taxon>Eurotiales</taxon>
        <taxon>Aspergillaceae</taxon>
        <taxon>Penicillium</taxon>
    </lineage>
</organism>
<keyword evidence="5" id="KW-0539">Nucleus</keyword>
<dbReference type="GO" id="GO:0005634">
    <property type="term" value="C:nucleus"/>
    <property type="evidence" value="ECO:0007669"/>
    <property type="project" value="UniProtKB-SubCell"/>
</dbReference>
<sequence>MKRKTTQDTTATPQKQPRQDPVSCESCRKKKTKCDRRSPCGSCISRRIDCKYGNNGPMASSLGLPPSTQVVDKPFNGVPSSRPIQARSSCDVGPSRSADDSLITADQLENILMGHRIPSALPAALREELSGSQRIQATRPRSDSASSNFLSLVRNVGSVSLEHPASIQLNSFLPSEGDALSLFDYYHKHLDYLYHLIVPASTKRDIHALYEAISHGGSGDLNHIALLFSILATALFYQLLSTESSGVAENCGRETAFLAGAALIQSNYISYPTIEGLQATMIIAHHLPTLTLNPSVSSLFLQGGIVSQAKSLGLHLIDHPQVASERRQKGFDSGEIELKRRLWWDLASYDWLLGSLSGPQEWTYTIQPQHMNVRRPWNIEDHSIEDETELTLSTPTCMSYTVHRLRLAEICKDMIDAVSPHHIQGHDVPYETVLELDCKFQQAYSELPAFFRFDQSSRRQFASLYRERPEIAWQRAFIQQGYHSRLCRLHRQYFIRGAKNPRYSYSHVVALQSARKVLGIKRIMDEEEPVFTPNSSFLWAVMHHVFMAAVTLLVDVCFNWDDILAYKRKEEVLDACRLLSRAQQCSSVAREGINAMMGILRKHWKQEKRTAPSGEMQAQLPSSSSLDSALHNQSAMPPASDVQDSKNNQFDIPVPVHAIPGHGQSMDLGNFESGPVPLEDFWSQMLDESAHIALDTPDWMDLLTELTNATALSE</sequence>
<dbReference type="PROSITE" id="PS00463">
    <property type="entry name" value="ZN2_CY6_FUNGAL_1"/>
    <property type="match status" value="1"/>
</dbReference>